<evidence type="ECO:0000259" key="2">
    <source>
        <dbReference type="SMART" id="SM00062"/>
    </source>
</evidence>
<sequence>MHQPNRRDMLRQMALAGLAGAGALGLPGLARAETGNLEQIKSRGVLTVAVYDDLPPFSTEKGHGGIDALLAQAIAAQLGVKAKLLPFPGGEDMEDDLRFMVWKGHYLGYGPADLMLHVPVEAPLMNANPQVNIFAPYWRERVMVARNREQVSELKGLDALKGLDLGVAGQTLAGWLLANAEGGSLQPRLKTTFKDGVAAAQALLRGEIQVAAGMNSELLHVLAADKRFAVEPFPSPRAGGGWVIGCAVKREAEPLAVAVQTAMNTLMDSGELASIFQSAQLTWRRP</sequence>
<dbReference type="InterPro" id="IPR001638">
    <property type="entry name" value="Solute-binding_3/MltF_N"/>
</dbReference>
<dbReference type="AlphaFoldDB" id="A0A2U8FX84"/>
<name>A0A2U8FX84_9BURK</name>
<dbReference type="SMART" id="SM00062">
    <property type="entry name" value="PBPb"/>
    <property type="match status" value="1"/>
</dbReference>
<dbReference type="Proteomes" id="UP000244892">
    <property type="component" value="Plasmid pTB101"/>
</dbReference>
<proteinExistence type="predicted"/>
<gene>
    <name evidence="3" type="ORF">DEH84_18145</name>
</gene>
<dbReference type="RefSeq" id="WP_109038617.1">
    <property type="nucleotide sequence ID" value="NZ_CP029211.1"/>
</dbReference>
<dbReference type="PROSITE" id="PS51318">
    <property type="entry name" value="TAT"/>
    <property type="match status" value="1"/>
</dbReference>
<dbReference type="PANTHER" id="PTHR35936">
    <property type="entry name" value="MEMBRANE-BOUND LYTIC MUREIN TRANSGLYCOSYLASE F"/>
    <property type="match status" value="1"/>
</dbReference>
<dbReference type="PANTHER" id="PTHR35936:SF17">
    <property type="entry name" value="ARGININE-BINDING EXTRACELLULAR PROTEIN ARTP"/>
    <property type="match status" value="1"/>
</dbReference>
<keyword evidence="3" id="KW-0614">Plasmid</keyword>
<dbReference type="SUPFAM" id="SSF53850">
    <property type="entry name" value="Periplasmic binding protein-like II"/>
    <property type="match status" value="1"/>
</dbReference>
<keyword evidence="4" id="KW-1185">Reference proteome</keyword>
<evidence type="ECO:0000313" key="3">
    <source>
        <dbReference type="EMBL" id="AWI55507.1"/>
    </source>
</evidence>
<dbReference type="OrthoDB" id="6192933at2"/>
<dbReference type="InterPro" id="IPR006311">
    <property type="entry name" value="TAT_signal"/>
</dbReference>
<reference evidence="3 4" key="1">
    <citation type="submission" date="2018-05" db="EMBL/GenBank/DDBJ databases">
        <title>complete genome sequence of Aquabacterium olei NBRC 110486.</title>
        <authorList>
            <person name="Tang B."/>
            <person name="Chang J."/>
            <person name="Zhang L."/>
            <person name="Yang H."/>
        </authorList>
    </citation>
    <scope>NUCLEOTIDE SEQUENCE [LARGE SCALE GENOMIC DNA]</scope>
    <source>
        <strain evidence="3 4">NBRC 110486</strain>
        <plasmid evidence="4">ptb101</plasmid>
    </source>
</reference>
<dbReference type="Gene3D" id="3.40.190.10">
    <property type="entry name" value="Periplasmic binding protein-like II"/>
    <property type="match status" value="3"/>
</dbReference>
<geneLocation type="plasmid" evidence="4">
    <name>ptb101</name>
</geneLocation>
<evidence type="ECO:0000313" key="4">
    <source>
        <dbReference type="Proteomes" id="UP000244892"/>
    </source>
</evidence>
<dbReference type="EMBL" id="CP029211">
    <property type="protein sequence ID" value="AWI55507.1"/>
    <property type="molecule type" value="Genomic_DNA"/>
</dbReference>
<evidence type="ECO:0000256" key="1">
    <source>
        <dbReference type="ARBA" id="ARBA00022729"/>
    </source>
</evidence>
<dbReference type="KEGG" id="aon:DEH84_18145"/>
<protein>
    <submittedName>
        <fullName evidence="3">ABC transporter substrate-binding protein</fullName>
    </submittedName>
</protein>
<accession>A0A2U8FX84</accession>
<keyword evidence="1" id="KW-0732">Signal</keyword>
<organism evidence="3 4">
    <name type="scientific">Aquabacterium olei</name>
    <dbReference type="NCBI Taxonomy" id="1296669"/>
    <lineage>
        <taxon>Bacteria</taxon>
        <taxon>Pseudomonadati</taxon>
        <taxon>Pseudomonadota</taxon>
        <taxon>Betaproteobacteria</taxon>
        <taxon>Burkholderiales</taxon>
        <taxon>Aquabacterium</taxon>
    </lineage>
</organism>
<feature type="domain" description="Solute-binding protein family 3/N-terminal" evidence="2">
    <location>
        <begin position="45"/>
        <end position="279"/>
    </location>
</feature>